<sequence>MTGASARAFFLFACFVALVAPWVSATAQERVRTGGISNRLHITQFHHRMLLAADGAPGRVTDIAQDREGYLWMTSQNGLYRFDGVHFDQTLSRRLPSQMIKGLFLDTDGSMWLSYYFGGVTHVSGERIETYKNSLPPGTVFAFAKTPDGVLWAASAGGLSTYAHGAWHPVDSEHGYDGSALRALSQSKDGRLWITTVTDRSYVLSLGSSHFEPVDQDTVRTQLRGLPASLPVSLLDADPTPFIDSAGALWLPSDKGIQRYRWSAGAGEPPVREDFTPADGLSDGTVSAFFEDRDSNIWVATALGIDQFRESRITPHEVDDHLFMPAIAFDNDGDAWVGTTWGAYRLTPDSTRFPELGQYFSCVARDRLGNVWMAGQSGLFHIVRGKISRITGPTEEPSAVTRYQSIAVDGAGALWVAVSGLGLYRRDGSRWSSIKEMAGLATDRLTRLVSDTRGRLWIAFGDGHLARKDGDHVKLFGPGDGLAIGAIADMALERGNALVGGESGLAQIIEDRFVSLYGTERHAFSGITGIVQLKNGELWLQADEGVIRISSEEMQQVAARPDHEVRYEVYDAEDGLIGQADKVRPLPSLAEGRDDRVWITTTREVASVNTRHLLRNRTVAKPEVWTVLAEGVLYEASSRVSLPPLTRSMRIDFGAPTLTMPARTTFQARLVGVDETWQNLGTRREAFYTNLGPGDYQFELQVTNEDGMVGVMDHPLLLRIQPAFYQTVWFRLAVGLFLIVALAVLYRWRLRLANQRSRIQLEERERIAREVHDTLLQSIHGLLFTVESVVRSDVIGETSRPTLSQAVEKARKVAAEGRDRVSALRMQSDDAECPLEDFMEFLDDSGEDTFYVTTIEGRIRRLKVAPGQEVVAILREALHNARNHADAAQISLRIRYGYWNLVVEVRDDGRGITQGLLKLRQHHGHWGITGMRERARQIGGHLALVTEEGIGTCVTLTVPARLIYRRRSTH</sequence>
<evidence type="ECO:0000256" key="4">
    <source>
        <dbReference type="SAM" id="Phobius"/>
    </source>
</evidence>
<dbReference type="InterPro" id="IPR036890">
    <property type="entry name" value="HATPase_C_sf"/>
</dbReference>
<evidence type="ECO:0000313" key="7">
    <source>
        <dbReference type="EMBL" id="QDE37719.1"/>
    </source>
</evidence>
<feature type="chain" id="PRO_5021285627" description="Histidine kinase/HSP90-like ATPase domain-containing protein" evidence="5">
    <location>
        <begin position="26"/>
        <end position="970"/>
    </location>
</feature>
<evidence type="ECO:0000256" key="5">
    <source>
        <dbReference type="SAM" id="SignalP"/>
    </source>
</evidence>
<evidence type="ECO:0000256" key="1">
    <source>
        <dbReference type="ARBA" id="ARBA00022679"/>
    </source>
</evidence>
<dbReference type="Gene3D" id="2.130.10.10">
    <property type="entry name" value="YVTN repeat-like/Quinoprotein amine dehydrogenase"/>
    <property type="match status" value="3"/>
</dbReference>
<accession>A0A4Y5YZC9</accession>
<proteinExistence type="predicted"/>
<keyword evidence="1" id="KW-0808">Transferase</keyword>
<dbReference type="InterPro" id="IPR011110">
    <property type="entry name" value="Reg_prop"/>
</dbReference>
<keyword evidence="8" id="KW-1185">Reference proteome</keyword>
<name>A0A4Y5YZC9_9GAMM</name>
<dbReference type="Pfam" id="PF07495">
    <property type="entry name" value="Y_Y_Y"/>
    <property type="match status" value="1"/>
</dbReference>
<dbReference type="InterPro" id="IPR013783">
    <property type="entry name" value="Ig-like_fold"/>
</dbReference>
<keyword evidence="2" id="KW-0418">Kinase</keyword>
<feature type="signal peptide" evidence="5">
    <location>
        <begin position="1"/>
        <end position="25"/>
    </location>
</feature>
<dbReference type="Pfam" id="PF07494">
    <property type="entry name" value="Reg_prop"/>
    <property type="match status" value="1"/>
</dbReference>
<evidence type="ECO:0000313" key="8">
    <source>
        <dbReference type="Proteomes" id="UP000316093"/>
    </source>
</evidence>
<gene>
    <name evidence="7" type="ORF">FIV34_00155</name>
</gene>
<dbReference type="OrthoDB" id="176203at2"/>
<dbReference type="Gene3D" id="3.30.565.10">
    <property type="entry name" value="Histidine kinase-like ATPase, C-terminal domain"/>
    <property type="match status" value="1"/>
</dbReference>
<dbReference type="GO" id="GO:0016020">
    <property type="term" value="C:membrane"/>
    <property type="evidence" value="ECO:0007669"/>
    <property type="project" value="InterPro"/>
</dbReference>
<evidence type="ECO:0000256" key="3">
    <source>
        <dbReference type="ARBA" id="ARBA00023012"/>
    </source>
</evidence>
<dbReference type="InterPro" id="IPR011123">
    <property type="entry name" value="Y_Y_Y"/>
</dbReference>
<protein>
    <recommendedName>
        <fullName evidence="6">Histidine kinase/HSP90-like ATPase domain-containing protein</fullName>
    </recommendedName>
</protein>
<dbReference type="Gene3D" id="2.60.40.10">
    <property type="entry name" value="Immunoglobulins"/>
    <property type="match status" value="1"/>
</dbReference>
<evidence type="ECO:0000256" key="2">
    <source>
        <dbReference type="ARBA" id="ARBA00022777"/>
    </source>
</evidence>
<dbReference type="KEGG" id="lpy:FIV34_00155"/>
<dbReference type="CDD" id="cd16917">
    <property type="entry name" value="HATPase_UhpB-NarQ-NarX-like"/>
    <property type="match status" value="1"/>
</dbReference>
<dbReference type="SUPFAM" id="SSF55874">
    <property type="entry name" value="ATPase domain of HSP90 chaperone/DNA topoisomerase II/histidine kinase"/>
    <property type="match status" value="1"/>
</dbReference>
<dbReference type="Pfam" id="PF02518">
    <property type="entry name" value="HATPase_c"/>
    <property type="match status" value="1"/>
</dbReference>
<feature type="domain" description="Histidine kinase/HSP90-like ATPase" evidence="6">
    <location>
        <begin position="865"/>
        <end position="962"/>
    </location>
</feature>
<dbReference type="GO" id="GO:0046983">
    <property type="term" value="F:protein dimerization activity"/>
    <property type="evidence" value="ECO:0007669"/>
    <property type="project" value="InterPro"/>
</dbReference>
<keyword evidence="4" id="KW-1133">Transmembrane helix</keyword>
<dbReference type="GO" id="GO:0000155">
    <property type="term" value="F:phosphorelay sensor kinase activity"/>
    <property type="evidence" value="ECO:0007669"/>
    <property type="project" value="InterPro"/>
</dbReference>
<keyword evidence="3" id="KW-0902">Two-component regulatory system</keyword>
<dbReference type="EMBL" id="CP041046">
    <property type="protein sequence ID" value="QDE37719.1"/>
    <property type="molecule type" value="Genomic_DNA"/>
</dbReference>
<dbReference type="AlphaFoldDB" id="A0A4Y5YZC9"/>
<dbReference type="InterPro" id="IPR003594">
    <property type="entry name" value="HATPase_dom"/>
</dbReference>
<dbReference type="Proteomes" id="UP000316093">
    <property type="component" value="Chromosome"/>
</dbReference>
<dbReference type="Pfam" id="PF07730">
    <property type="entry name" value="HisKA_3"/>
    <property type="match status" value="1"/>
</dbReference>
<keyword evidence="4" id="KW-0472">Membrane</keyword>
<organism evidence="7 8">
    <name type="scientific">Luteibacter pinisoli</name>
    <dbReference type="NCBI Taxonomy" id="2589080"/>
    <lineage>
        <taxon>Bacteria</taxon>
        <taxon>Pseudomonadati</taxon>
        <taxon>Pseudomonadota</taxon>
        <taxon>Gammaproteobacteria</taxon>
        <taxon>Lysobacterales</taxon>
        <taxon>Rhodanobacteraceae</taxon>
        <taxon>Luteibacter</taxon>
    </lineage>
</organism>
<dbReference type="InterPro" id="IPR050482">
    <property type="entry name" value="Sensor_HK_TwoCompSys"/>
</dbReference>
<dbReference type="RefSeq" id="WP_139978468.1">
    <property type="nucleotide sequence ID" value="NZ_CP041046.1"/>
</dbReference>
<keyword evidence="5" id="KW-0732">Signal</keyword>
<keyword evidence="4" id="KW-0812">Transmembrane</keyword>
<reference evidence="7 8" key="1">
    <citation type="submission" date="2019-06" db="EMBL/GenBank/DDBJ databases">
        <title>A complete genome sequence for Luteibacter pinisoli MAH-14.</title>
        <authorList>
            <person name="Baltrus D.A."/>
        </authorList>
    </citation>
    <scope>NUCLEOTIDE SEQUENCE [LARGE SCALE GENOMIC DNA]</scope>
    <source>
        <strain evidence="7 8">MAH-14</strain>
    </source>
</reference>
<dbReference type="SMART" id="SM00387">
    <property type="entry name" value="HATPase_c"/>
    <property type="match status" value="1"/>
</dbReference>
<dbReference type="InterPro" id="IPR015943">
    <property type="entry name" value="WD40/YVTN_repeat-like_dom_sf"/>
</dbReference>
<dbReference type="InterPro" id="IPR011712">
    <property type="entry name" value="Sig_transdc_His_kin_sub3_dim/P"/>
</dbReference>
<dbReference type="SUPFAM" id="SSF63829">
    <property type="entry name" value="Calcium-dependent phosphotriesterase"/>
    <property type="match status" value="2"/>
</dbReference>
<feature type="transmembrane region" description="Helical" evidence="4">
    <location>
        <begin position="728"/>
        <end position="748"/>
    </location>
</feature>
<dbReference type="PANTHER" id="PTHR24421:SF62">
    <property type="entry name" value="SENSORY TRANSDUCTION HISTIDINE KINASE"/>
    <property type="match status" value="1"/>
</dbReference>
<dbReference type="PANTHER" id="PTHR24421">
    <property type="entry name" value="NITRATE/NITRITE SENSOR PROTEIN NARX-RELATED"/>
    <property type="match status" value="1"/>
</dbReference>
<evidence type="ECO:0000259" key="6">
    <source>
        <dbReference type="SMART" id="SM00387"/>
    </source>
</evidence>
<dbReference type="Gene3D" id="1.20.5.1930">
    <property type="match status" value="1"/>
</dbReference>